<evidence type="ECO:0000256" key="2">
    <source>
        <dbReference type="SAM" id="Phobius"/>
    </source>
</evidence>
<feature type="compositionally biased region" description="Basic and acidic residues" evidence="1">
    <location>
        <begin position="551"/>
        <end position="565"/>
    </location>
</feature>
<dbReference type="EMBL" id="CAXAMM010003714">
    <property type="protein sequence ID" value="CAK9000996.1"/>
    <property type="molecule type" value="Genomic_DNA"/>
</dbReference>
<feature type="region of interest" description="Disordered" evidence="1">
    <location>
        <begin position="547"/>
        <end position="567"/>
    </location>
</feature>
<gene>
    <name evidence="3" type="ORF">SCF082_LOCUS6740</name>
</gene>
<protein>
    <submittedName>
        <fullName evidence="3">Uncharacterized protein</fullName>
    </submittedName>
</protein>
<feature type="region of interest" description="Disordered" evidence="1">
    <location>
        <begin position="64"/>
        <end position="105"/>
    </location>
</feature>
<feature type="transmembrane region" description="Helical" evidence="2">
    <location>
        <begin position="756"/>
        <end position="772"/>
    </location>
</feature>
<feature type="transmembrane region" description="Helical" evidence="2">
    <location>
        <begin position="645"/>
        <end position="662"/>
    </location>
</feature>
<evidence type="ECO:0000256" key="1">
    <source>
        <dbReference type="SAM" id="MobiDB-lite"/>
    </source>
</evidence>
<proteinExistence type="predicted"/>
<feature type="transmembrane region" description="Helical" evidence="2">
    <location>
        <begin position="602"/>
        <end position="625"/>
    </location>
</feature>
<comment type="caution">
    <text evidence="3">The sequence shown here is derived from an EMBL/GenBank/DDBJ whole genome shotgun (WGS) entry which is preliminary data.</text>
</comment>
<feature type="transmembrane region" description="Helical" evidence="2">
    <location>
        <begin position="262"/>
        <end position="281"/>
    </location>
</feature>
<reference evidence="3 4" key="1">
    <citation type="submission" date="2024-02" db="EMBL/GenBank/DDBJ databases">
        <authorList>
            <person name="Chen Y."/>
            <person name="Shah S."/>
            <person name="Dougan E. K."/>
            <person name="Thang M."/>
            <person name="Chan C."/>
        </authorList>
    </citation>
    <scope>NUCLEOTIDE SEQUENCE [LARGE SCALE GENOMIC DNA]</scope>
</reference>
<evidence type="ECO:0000313" key="4">
    <source>
        <dbReference type="Proteomes" id="UP001642464"/>
    </source>
</evidence>
<sequence length="1079" mass="119700">MEVSRNRSWRPPANATTFSFGPWVTCHCAHGMVEEPEVRIHADEEVSTPPLKLRFDSDNIDKKMKASDFKKPPLQLPEAAIPEREDRKRDELSKVSRSPKRVQLPAAPPTWRQRLKKVVMALLLLFALCGLALLAGSYPLAERLSNELEEHSCKLSSPNFRPSGEIPYVHSPLGVSCWVQLSSKAGETWSPVPASLQHGGWTLITFDNPKEFLSPRSTCASQVQQHEGAFRCFFSSSSEGAKLGVLTQPMPSEVELLMVTRYPLTLLAWLVSWPVFFVLALQGKGTALKTAGLRCFRILLKVLAVLVVVIAVSGPVVLVTRHPETQALQKSLQDGTCQLRSSSTSEVGTWHLVPAAQCQITVAQDDLRAKSLVFAYPSRWFDLQYHQLKCDELVKSLSKSFPCAVGGQTAYVGEAKQWTSVFLELTTLQFSTQKRMEKHMEAKLKRQQRQMGLKKFSRQLCSIAFRRKSMHSAGRYNQIADPEGHPAGVRFGPGVEMDMINVDSPRTDCGDWSCSADGYGGDGAWDPDDLPLQQRCPSLEIGAMNSSESFGRTRSDREASTKKSTDGSFVSNGSIVSLANLKKNYISEHLQKSKDAAYKRRIRISGVMGFLGIMCAFLACAGVLAHRVGGDSRQDPISSALLRSISSTIVLVGLFAFLLALLPTDRRAVPVGTWIFIVLLAFMGGVSLNSSTRMISSGVPGEEAKGRSTAANVCQSIAIALIGCIYLALACYLIVQVTCRSHLTKRLLSRMWRTAAGVYATVVCITLTEAILEGIYDLWGLAWLLTSATALSLTLAARNRDLRNKIQNCVGAHGESAGFGAAVAALVGRFTVDEVLEQARCSFYTVKADRLKMEHIISSQPTPELKLGQLARRTRLGEADAFISHSWSDDPLAKWNAIQAFRKRFKNQHKVEPKLWIDKYCIDQSDFQNSLACLPIYLASCSKMVVICGESYLTRLWCVVELFVFLEMGGSPENLEVIMLPDPGCIVEQIQNFQPWNLHCSKTNVAEEDLLQSVLEAGSSGFDGIRKLVWERFNPQARHEEQRERYQHEKSAFSHVSDISQREEKREEKTSEVGSFFSI</sequence>
<dbReference type="InterPro" id="IPR035897">
    <property type="entry name" value="Toll_tir_struct_dom_sf"/>
</dbReference>
<dbReference type="Gene3D" id="3.40.50.10140">
    <property type="entry name" value="Toll/interleukin-1 receptor homology (TIR) domain"/>
    <property type="match status" value="1"/>
</dbReference>
<name>A0ABP0IEH3_9DINO</name>
<organism evidence="3 4">
    <name type="scientific">Durusdinium trenchii</name>
    <dbReference type="NCBI Taxonomy" id="1381693"/>
    <lineage>
        <taxon>Eukaryota</taxon>
        <taxon>Sar</taxon>
        <taxon>Alveolata</taxon>
        <taxon>Dinophyceae</taxon>
        <taxon>Suessiales</taxon>
        <taxon>Symbiodiniaceae</taxon>
        <taxon>Durusdinium</taxon>
    </lineage>
</organism>
<feature type="transmembrane region" description="Helical" evidence="2">
    <location>
        <begin position="669"/>
        <end position="690"/>
    </location>
</feature>
<keyword evidence="2" id="KW-0812">Transmembrane</keyword>
<feature type="transmembrane region" description="Helical" evidence="2">
    <location>
        <begin position="778"/>
        <end position="797"/>
    </location>
</feature>
<keyword evidence="2" id="KW-1133">Transmembrane helix</keyword>
<feature type="compositionally biased region" description="Basic and acidic residues" evidence="1">
    <location>
        <begin position="1060"/>
        <end position="1071"/>
    </location>
</feature>
<feature type="compositionally biased region" description="Basic and acidic residues" evidence="1">
    <location>
        <begin position="1040"/>
        <end position="1052"/>
    </location>
</feature>
<evidence type="ECO:0000313" key="3">
    <source>
        <dbReference type="EMBL" id="CAK9000996.1"/>
    </source>
</evidence>
<accession>A0ABP0IEH3</accession>
<feature type="transmembrane region" description="Helical" evidence="2">
    <location>
        <begin position="302"/>
        <end position="320"/>
    </location>
</feature>
<keyword evidence="4" id="KW-1185">Reference proteome</keyword>
<feature type="region of interest" description="Disordered" evidence="1">
    <location>
        <begin position="1040"/>
        <end position="1079"/>
    </location>
</feature>
<feature type="transmembrane region" description="Helical" evidence="2">
    <location>
        <begin position="118"/>
        <end position="138"/>
    </location>
</feature>
<dbReference type="Proteomes" id="UP001642464">
    <property type="component" value="Unassembled WGS sequence"/>
</dbReference>
<feature type="transmembrane region" description="Helical" evidence="2">
    <location>
        <begin position="710"/>
        <end position="735"/>
    </location>
</feature>
<feature type="compositionally biased region" description="Basic and acidic residues" evidence="1">
    <location>
        <begin position="81"/>
        <end position="94"/>
    </location>
</feature>
<keyword evidence="2" id="KW-0472">Membrane</keyword>